<comment type="pathway">
    <text evidence="6">Amino-acid biosynthesis; L-methionine biosynthesis via salvage pathway; L-methionine from S-methyl-5-thio-alpha-D-ribose 1-phosphate: step 3/6.</text>
</comment>
<dbReference type="AlphaFoldDB" id="A0AAV4F5Z4"/>
<dbReference type="EMBL" id="BMAT01007653">
    <property type="protein sequence ID" value="GFR68479.1"/>
    <property type="molecule type" value="Genomic_DNA"/>
</dbReference>
<evidence type="ECO:0000256" key="4">
    <source>
        <dbReference type="ARBA" id="ARBA00022842"/>
    </source>
</evidence>
<comment type="pathway">
    <text evidence="6">Amino-acid biosynthesis; L-methionine biosynthesis via salvage pathway; L-methionine from S-methyl-5-thio-alpha-D-ribose 1-phosphate: step 4/6.</text>
</comment>
<feature type="binding site" evidence="6">
    <location>
        <position position="24"/>
    </location>
    <ligand>
        <name>Mg(2+)</name>
        <dbReference type="ChEBI" id="CHEBI:18420"/>
    </ligand>
</feature>
<keyword evidence="5 6" id="KW-0486">Methionine biosynthesis</keyword>
<evidence type="ECO:0000256" key="3">
    <source>
        <dbReference type="ARBA" id="ARBA00022801"/>
    </source>
</evidence>
<dbReference type="Proteomes" id="UP000762676">
    <property type="component" value="Unassembled WGS sequence"/>
</dbReference>
<evidence type="ECO:0000313" key="8">
    <source>
        <dbReference type="EMBL" id="GFR68479.1"/>
    </source>
</evidence>
<feature type="binding site" evidence="6">
    <location>
        <begin position="161"/>
        <end position="162"/>
    </location>
    <ligand>
        <name>substrate</name>
    </ligand>
</feature>
<dbReference type="Gene3D" id="1.10.720.60">
    <property type="match status" value="1"/>
</dbReference>
<comment type="catalytic activity">
    <reaction evidence="6">
        <text>5-methylsulfanyl-2,3-dioxopentyl phosphate + H2O = 1,2-dihydroxy-5-(methylsulfanyl)pent-1-en-3-one + phosphate</text>
        <dbReference type="Rhea" id="RHEA:21700"/>
        <dbReference type="ChEBI" id="CHEBI:15377"/>
        <dbReference type="ChEBI" id="CHEBI:43474"/>
        <dbReference type="ChEBI" id="CHEBI:49252"/>
        <dbReference type="ChEBI" id="CHEBI:58828"/>
        <dbReference type="EC" id="3.1.3.77"/>
    </reaction>
</comment>
<dbReference type="SUPFAM" id="SSF56784">
    <property type="entry name" value="HAD-like"/>
    <property type="match status" value="1"/>
</dbReference>
<dbReference type="InterPro" id="IPR027511">
    <property type="entry name" value="ENOPH1_eukaryotes"/>
</dbReference>
<dbReference type="PANTHER" id="PTHR20371:SF1">
    <property type="entry name" value="ENOLASE-PHOSPHATASE E1"/>
    <property type="match status" value="1"/>
</dbReference>
<feature type="compositionally biased region" description="Acidic residues" evidence="7">
    <location>
        <begin position="281"/>
        <end position="320"/>
    </location>
</feature>
<dbReference type="SFLD" id="SFLDF00044">
    <property type="entry name" value="enolase-phosphatase"/>
    <property type="match status" value="1"/>
</dbReference>
<keyword evidence="1 6" id="KW-0028">Amino-acid biosynthesis</keyword>
<name>A0AAV4F5Z4_9GAST</name>
<proteinExistence type="inferred from homology"/>
<comment type="caution">
    <text evidence="8">The sequence shown here is derived from an EMBL/GenBank/DDBJ whole genome shotgun (WGS) entry which is preliminary data.</text>
</comment>
<evidence type="ECO:0000256" key="1">
    <source>
        <dbReference type="ARBA" id="ARBA00022605"/>
    </source>
</evidence>
<sequence length="320" mass="35210">MASQKRSVEEAGSLLIGIRSIVIDIEGTTTPISFVKDKLFPYVRDNLESWLDINFDKPEVQKSITALRNQASREKDEQVENVVLIPSCDCEATKEDVVKAVCENVKCQMDGDRKTTELKALQGLIWKDAYESKAVKGELFEDVAPMLKMLAEEGFQLYVFSSGSIAAQKLLFGHSVCGDLTKVFLGHFDTTTGSKTDSASYKKIAAEIGQEPKEILFLTDIPAEAEAAVTSGMKSALLIRPGNAELTDEHLQNFACIERFDELYGDEDDEDDIKRFAGDNGEQDDDDDDDDDGDGDDNDNDDDDAEGNDDDDDDDDGGDA</sequence>
<gene>
    <name evidence="8" type="ORF">ElyMa_003733000</name>
</gene>
<comment type="similarity">
    <text evidence="6">Belongs to the HAD-like hydrolase superfamily. MasA/MtnC family.</text>
</comment>
<keyword evidence="2 6" id="KW-0479">Metal-binding</keyword>
<evidence type="ECO:0000256" key="6">
    <source>
        <dbReference type="HAMAP-Rule" id="MF_03117"/>
    </source>
</evidence>
<dbReference type="SFLD" id="SFLDG01133">
    <property type="entry name" value="C1.5.4:_Enolase-phosphatase_Li"/>
    <property type="match status" value="1"/>
</dbReference>
<dbReference type="GO" id="GO:0005634">
    <property type="term" value="C:nucleus"/>
    <property type="evidence" value="ECO:0007669"/>
    <property type="project" value="UniProtKB-SubCell"/>
</dbReference>
<dbReference type="InterPro" id="IPR023943">
    <property type="entry name" value="Enolase-ppase_E1"/>
</dbReference>
<comment type="subunit">
    <text evidence="6">Monomer.</text>
</comment>
<dbReference type="SFLD" id="SFLDG01129">
    <property type="entry name" value="C1.5:_HAD__Beta-PGM__Phosphata"/>
    <property type="match status" value="1"/>
</dbReference>
<keyword evidence="6" id="KW-0963">Cytoplasm</keyword>
<dbReference type="SFLD" id="SFLDS00003">
    <property type="entry name" value="Haloacid_Dehalogenase"/>
    <property type="match status" value="1"/>
</dbReference>
<dbReference type="InterPro" id="IPR036412">
    <property type="entry name" value="HAD-like_sf"/>
</dbReference>
<dbReference type="Gene3D" id="3.40.50.1000">
    <property type="entry name" value="HAD superfamily/HAD-like"/>
    <property type="match status" value="1"/>
</dbReference>
<comment type="cofactor">
    <cofactor evidence="6">
        <name>Mg(2+)</name>
        <dbReference type="ChEBI" id="CHEBI:18420"/>
    </cofactor>
    <text evidence="6">Binds 1 Mg(2+) ion per subunit.</text>
</comment>
<dbReference type="Pfam" id="PF00702">
    <property type="entry name" value="Hydrolase"/>
    <property type="match status" value="1"/>
</dbReference>
<comment type="subcellular location">
    <subcellularLocation>
        <location evidence="6">Cytoplasm</location>
    </subcellularLocation>
    <subcellularLocation>
        <location evidence="6">Nucleus</location>
    </subcellularLocation>
</comment>
<reference evidence="8 9" key="1">
    <citation type="journal article" date="2021" name="Elife">
        <title>Chloroplast acquisition without the gene transfer in kleptoplastic sea slugs, Plakobranchus ocellatus.</title>
        <authorList>
            <person name="Maeda T."/>
            <person name="Takahashi S."/>
            <person name="Yoshida T."/>
            <person name="Shimamura S."/>
            <person name="Takaki Y."/>
            <person name="Nagai Y."/>
            <person name="Toyoda A."/>
            <person name="Suzuki Y."/>
            <person name="Arimoto A."/>
            <person name="Ishii H."/>
            <person name="Satoh N."/>
            <person name="Nishiyama T."/>
            <person name="Hasebe M."/>
            <person name="Maruyama T."/>
            <person name="Minagawa J."/>
            <person name="Obokata J."/>
            <person name="Shigenobu S."/>
        </authorList>
    </citation>
    <scope>NUCLEOTIDE SEQUENCE [LARGE SCALE GENOMIC DNA]</scope>
</reference>
<dbReference type="GO" id="GO:0000287">
    <property type="term" value="F:magnesium ion binding"/>
    <property type="evidence" value="ECO:0007669"/>
    <property type="project" value="UniProtKB-UniRule"/>
</dbReference>
<dbReference type="NCBIfam" id="TIGR01691">
    <property type="entry name" value="enolase-ppase"/>
    <property type="match status" value="1"/>
</dbReference>
<keyword evidence="9" id="KW-1185">Reference proteome</keyword>
<organism evidence="8 9">
    <name type="scientific">Elysia marginata</name>
    <dbReference type="NCBI Taxonomy" id="1093978"/>
    <lineage>
        <taxon>Eukaryota</taxon>
        <taxon>Metazoa</taxon>
        <taxon>Spiralia</taxon>
        <taxon>Lophotrochozoa</taxon>
        <taxon>Mollusca</taxon>
        <taxon>Gastropoda</taxon>
        <taxon>Heterobranchia</taxon>
        <taxon>Euthyneura</taxon>
        <taxon>Panpulmonata</taxon>
        <taxon>Sacoglossa</taxon>
        <taxon>Placobranchoidea</taxon>
        <taxon>Plakobranchidae</taxon>
        <taxon>Elysia</taxon>
    </lineage>
</organism>
<dbReference type="GO" id="GO:0005737">
    <property type="term" value="C:cytoplasm"/>
    <property type="evidence" value="ECO:0007669"/>
    <property type="project" value="UniProtKB-SubCell"/>
</dbReference>
<keyword evidence="4 6" id="KW-0460">Magnesium</keyword>
<dbReference type="EC" id="3.1.3.77" evidence="6"/>
<dbReference type="GO" id="GO:0019509">
    <property type="term" value="P:L-methionine salvage from methylthioadenosine"/>
    <property type="evidence" value="ECO:0007669"/>
    <property type="project" value="UniProtKB-UniRule"/>
</dbReference>
<dbReference type="HAMAP" id="MF_03117">
    <property type="entry name" value="Salvage_MtnC_euk"/>
    <property type="match status" value="1"/>
</dbReference>
<feature type="binding site" evidence="6">
    <location>
        <position position="195"/>
    </location>
    <ligand>
        <name>substrate</name>
    </ligand>
</feature>
<evidence type="ECO:0000256" key="7">
    <source>
        <dbReference type="SAM" id="MobiDB-lite"/>
    </source>
</evidence>
<evidence type="ECO:0000256" key="2">
    <source>
        <dbReference type="ARBA" id="ARBA00022723"/>
    </source>
</evidence>
<dbReference type="InterPro" id="IPR023214">
    <property type="entry name" value="HAD_sf"/>
</dbReference>
<feature type="region of interest" description="Disordered" evidence="7">
    <location>
        <begin position="268"/>
        <end position="320"/>
    </location>
</feature>
<dbReference type="PANTHER" id="PTHR20371">
    <property type="entry name" value="ENOLASE-PHOSPHATASE E1"/>
    <property type="match status" value="1"/>
</dbReference>
<dbReference type="CDD" id="cd01629">
    <property type="entry name" value="HAD_EP"/>
    <property type="match status" value="1"/>
</dbReference>
<evidence type="ECO:0000256" key="5">
    <source>
        <dbReference type="ARBA" id="ARBA00023167"/>
    </source>
</evidence>
<feature type="binding site" evidence="6">
    <location>
        <position position="26"/>
    </location>
    <ligand>
        <name>Mg(2+)</name>
        <dbReference type="ChEBI" id="CHEBI:18420"/>
    </ligand>
</feature>
<comment type="function">
    <text evidence="6">Bifunctional enzyme that catalyzes the enolization of 2,3-diketo-5-methylthiopentyl-1-phosphate (DK-MTP-1-P) into the intermediate 2-hydroxy-3-keto-5-methylthiopentenyl-1-phosphate (HK-MTPenyl-1-P), which is then dephosphorylated to form the acireductone 1,2-dihydroxy-3-keto-5-methylthiopentene (DHK-MTPene).</text>
</comment>
<keyword evidence="6" id="KW-0539">Nucleus</keyword>
<protein>
    <recommendedName>
        <fullName evidence="6">Enolase-phosphatase E1</fullName>
        <ecNumber evidence="6">3.1.3.77</ecNumber>
    </recommendedName>
    <alternativeName>
        <fullName evidence="6">2,3-diketo-5-methylthio-1-phosphopentane phosphatase</fullName>
    </alternativeName>
</protein>
<keyword evidence="3 6" id="KW-0378">Hydrolase</keyword>
<feature type="binding site" evidence="6">
    <location>
        <position position="220"/>
    </location>
    <ligand>
        <name>Mg(2+)</name>
        <dbReference type="ChEBI" id="CHEBI:18420"/>
    </ligand>
</feature>
<dbReference type="GO" id="GO:0043874">
    <property type="term" value="F:acireductone synthase activity"/>
    <property type="evidence" value="ECO:0007669"/>
    <property type="project" value="UniProtKB-EC"/>
</dbReference>
<evidence type="ECO:0000313" key="9">
    <source>
        <dbReference type="Proteomes" id="UP000762676"/>
    </source>
</evidence>
<accession>A0AAV4F5Z4</accession>
<dbReference type="HAMAP" id="MF_01681">
    <property type="entry name" value="Salvage_MtnC"/>
    <property type="match status" value="1"/>
</dbReference>